<dbReference type="CDD" id="cd09597">
    <property type="entry name" value="M4_TLP"/>
    <property type="match status" value="1"/>
</dbReference>
<evidence type="ECO:0000256" key="5">
    <source>
        <dbReference type="ARBA" id="ARBA00022729"/>
    </source>
</evidence>
<dbReference type="KEGG" id="seqo:SE1039_10430"/>
<reference evidence="16" key="1">
    <citation type="submission" date="2022-05" db="EMBL/GenBank/DDBJ databases">
        <title>Comparative genomics of Staphylococcus equorum isolates.</title>
        <authorList>
            <person name="Luelf R.H."/>
        </authorList>
    </citation>
    <scope>NUCLEOTIDE SEQUENCE</scope>
    <source>
        <strain evidence="16">TMW 2.2497</strain>
    </source>
</reference>
<dbReference type="Gene3D" id="3.10.170.10">
    <property type="match status" value="1"/>
</dbReference>
<protein>
    <recommendedName>
        <fullName evidence="11">Neutral metalloproteinase</fullName>
        <ecNumber evidence="11">3.4.24.-</ecNumber>
    </recommendedName>
</protein>
<dbReference type="InterPro" id="IPR011096">
    <property type="entry name" value="FTP_domain"/>
</dbReference>
<feature type="domain" description="Peptidase M4" evidence="12">
    <location>
        <begin position="225"/>
        <end position="368"/>
    </location>
</feature>
<dbReference type="Pfam" id="PF03413">
    <property type="entry name" value="PepSY"/>
    <property type="match status" value="1"/>
</dbReference>
<dbReference type="AlphaFoldDB" id="A0A9X4L0N8"/>
<keyword evidence="4" id="KW-0479">Metal-binding</keyword>
<dbReference type="GO" id="GO:0046872">
    <property type="term" value="F:metal ion binding"/>
    <property type="evidence" value="ECO:0007669"/>
    <property type="project" value="UniProtKB-UniRule"/>
</dbReference>
<dbReference type="RefSeq" id="WP_056935555.1">
    <property type="nucleotide sequence ID" value="NZ_CP013114.1"/>
</dbReference>
<dbReference type="Proteomes" id="UP001152422">
    <property type="component" value="Unassembled WGS sequence"/>
</dbReference>
<feature type="active site" description="Proton donor" evidence="10">
    <location>
        <position position="444"/>
    </location>
</feature>
<keyword evidence="3 11" id="KW-0645">Protease</keyword>
<dbReference type="Pfam" id="PF07504">
    <property type="entry name" value="FTP"/>
    <property type="match status" value="1"/>
</dbReference>
<comment type="function">
    <text evidence="11">Extracellular zinc metalloprotease.</text>
</comment>
<feature type="domain" description="PepSY" evidence="14">
    <location>
        <begin position="140"/>
        <end position="212"/>
    </location>
</feature>
<feature type="domain" description="FTP" evidence="15">
    <location>
        <begin position="79"/>
        <end position="128"/>
    </location>
</feature>
<feature type="chain" id="PRO_5041020059" description="Neutral metalloproteinase" evidence="11">
    <location>
        <begin position="25"/>
        <end position="519"/>
    </location>
</feature>
<feature type="active site" evidence="10">
    <location>
        <position position="361"/>
    </location>
</feature>
<dbReference type="InterPro" id="IPR050728">
    <property type="entry name" value="Zinc_Metalloprotease_M4"/>
</dbReference>
<dbReference type="InterPro" id="IPR025711">
    <property type="entry name" value="PepSY"/>
</dbReference>
<evidence type="ECO:0000256" key="10">
    <source>
        <dbReference type="PIRSR" id="PIRSR623612-1"/>
    </source>
</evidence>
<dbReference type="InterPro" id="IPR001570">
    <property type="entry name" value="Peptidase_M4_C_domain"/>
</dbReference>
<dbReference type="PANTHER" id="PTHR33794:SF1">
    <property type="entry name" value="BACILLOLYSIN"/>
    <property type="match status" value="1"/>
</dbReference>
<keyword evidence="11" id="KW-0964">Secreted</keyword>
<dbReference type="GO" id="GO:0005576">
    <property type="term" value="C:extracellular region"/>
    <property type="evidence" value="ECO:0007669"/>
    <property type="project" value="UniProtKB-SubCell"/>
</dbReference>
<dbReference type="Pfam" id="PF01447">
    <property type="entry name" value="Peptidase_M4"/>
    <property type="match status" value="1"/>
</dbReference>
<feature type="signal peptide" evidence="11">
    <location>
        <begin position="1"/>
        <end position="24"/>
    </location>
</feature>
<keyword evidence="8 11" id="KW-0482">Metalloprotease</keyword>
<evidence type="ECO:0000313" key="16">
    <source>
        <dbReference type="EMBL" id="MDG0844684.1"/>
    </source>
</evidence>
<evidence type="ECO:0000259" key="14">
    <source>
        <dbReference type="Pfam" id="PF03413"/>
    </source>
</evidence>
<evidence type="ECO:0000256" key="1">
    <source>
        <dbReference type="ARBA" id="ARBA00001947"/>
    </source>
</evidence>
<name>A0A9X4L0N8_9STAP</name>
<comment type="subcellular location">
    <subcellularLocation>
        <location evidence="11">Secreted</location>
    </subcellularLocation>
</comment>
<dbReference type="PRINTS" id="PR00730">
    <property type="entry name" value="THERMOLYSIN"/>
</dbReference>
<keyword evidence="9" id="KW-0865">Zymogen</keyword>
<keyword evidence="6 11" id="KW-0378">Hydrolase</keyword>
<comment type="cofactor">
    <cofactor evidence="1 11">
        <name>Zn(2+)</name>
        <dbReference type="ChEBI" id="CHEBI:29105"/>
    </cofactor>
</comment>
<dbReference type="EC" id="3.4.24.-" evidence="11"/>
<keyword evidence="5 11" id="KW-0732">Signal</keyword>
<keyword evidence="7 11" id="KW-0862">Zinc</keyword>
<evidence type="ECO:0000256" key="7">
    <source>
        <dbReference type="ARBA" id="ARBA00022833"/>
    </source>
</evidence>
<evidence type="ECO:0000259" key="13">
    <source>
        <dbReference type="Pfam" id="PF02868"/>
    </source>
</evidence>
<dbReference type="InterPro" id="IPR027268">
    <property type="entry name" value="Peptidase_M4/M1_CTD_sf"/>
</dbReference>
<evidence type="ECO:0000313" key="17">
    <source>
        <dbReference type="Proteomes" id="UP001152422"/>
    </source>
</evidence>
<dbReference type="Pfam" id="PF02868">
    <property type="entry name" value="Peptidase_M4_C"/>
    <property type="match status" value="1"/>
</dbReference>
<evidence type="ECO:0000256" key="9">
    <source>
        <dbReference type="ARBA" id="ARBA00023145"/>
    </source>
</evidence>
<evidence type="ECO:0000256" key="3">
    <source>
        <dbReference type="ARBA" id="ARBA00022670"/>
    </source>
</evidence>
<proteinExistence type="inferred from homology"/>
<evidence type="ECO:0000256" key="11">
    <source>
        <dbReference type="RuleBase" id="RU366073"/>
    </source>
</evidence>
<dbReference type="SUPFAM" id="SSF55486">
    <property type="entry name" value="Metalloproteases ('zincins'), catalytic domain"/>
    <property type="match status" value="1"/>
</dbReference>
<evidence type="ECO:0000256" key="4">
    <source>
        <dbReference type="ARBA" id="ARBA00022723"/>
    </source>
</evidence>
<evidence type="ECO:0000256" key="8">
    <source>
        <dbReference type="ARBA" id="ARBA00023049"/>
    </source>
</evidence>
<dbReference type="InterPro" id="IPR023612">
    <property type="entry name" value="Peptidase_M4"/>
</dbReference>
<keyword evidence="17" id="KW-1185">Reference proteome</keyword>
<dbReference type="PANTHER" id="PTHR33794">
    <property type="entry name" value="BACILLOLYSIN"/>
    <property type="match status" value="1"/>
</dbReference>
<accession>A0A9X4L0N8</accession>
<dbReference type="Gene3D" id="1.10.390.10">
    <property type="entry name" value="Neutral Protease Domain 2"/>
    <property type="match status" value="1"/>
</dbReference>
<organism evidence="16 17">
    <name type="scientific">Staphylococcus equorum</name>
    <dbReference type="NCBI Taxonomy" id="246432"/>
    <lineage>
        <taxon>Bacteria</taxon>
        <taxon>Bacillati</taxon>
        <taxon>Bacillota</taxon>
        <taxon>Bacilli</taxon>
        <taxon>Bacillales</taxon>
        <taxon>Staphylococcaceae</taxon>
        <taxon>Staphylococcus</taxon>
    </lineage>
</organism>
<sequence length="519" mass="57097">MKKVLSTTLLSCSLLAFTTSYAHAQESNSIKPESLESSNTPTINNNADVEQFLQNNAQSLVNQSSKTKQETINKEAFKQYNVIDKQQDKTGVTHYALKPKVNDVTSEGTTIKVHVNNKGNVTLINGNVDKPYIKVENEAKLSSANAENKAFEAIGKAKSDVKNIKSYPVVSKNNLDINSDKQRLVYDIELNYISPKAAHWKIQVDATTGEILTKQNVIKNATTEGKGTGVNGDEKQPLSVTKANGSYSLLDTSQDAVIETKTANETTNAYSPITNDSNNFNKEDQRAGVDAHYYAKEVYNYFLNKHDRNSYDNNGGDIDSVVHYDKSFNNAAWTGQYMIYGDGDGQTFKALSGANDIVAHELTHAVTERTAGLEYSHQSGALNESFSDVFGYFVDSDDWLLGEDVYTPNKDGDALRSLKNPEQYNQPAHMDQYLQGSQDSGGVHTNSGIPNKAAYLTINAIGQEKAEQIYYLALTQYLTPNAQFSDAKASLKEASNHLYGTNSETSKAIEKAWTDVGVN</sequence>
<gene>
    <name evidence="16" type="ORF">M4L89_00320</name>
</gene>
<evidence type="ECO:0000256" key="2">
    <source>
        <dbReference type="ARBA" id="ARBA00009388"/>
    </source>
</evidence>
<dbReference type="InterPro" id="IPR013856">
    <property type="entry name" value="Peptidase_M4_domain"/>
</dbReference>
<evidence type="ECO:0000256" key="6">
    <source>
        <dbReference type="ARBA" id="ARBA00022801"/>
    </source>
</evidence>
<dbReference type="GO" id="GO:0004222">
    <property type="term" value="F:metalloendopeptidase activity"/>
    <property type="evidence" value="ECO:0007669"/>
    <property type="project" value="UniProtKB-UniRule"/>
</dbReference>
<evidence type="ECO:0000259" key="15">
    <source>
        <dbReference type="Pfam" id="PF07504"/>
    </source>
</evidence>
<dbReference type="GO" id="GO:0006508">
    <property type="term" value="P:proteolysis"/>
    <property type="evidence" value="ECO:0007669"/>
    <property type="project" value="UniProtKB-KW"/>
</dbReference>
<feature type="domain" description="Peptidase M4 C-terminal" evidence="13">
    <location>
        <begin position="371"/>
        <end position="518"/>
    </location>
</feature>
<comment type="similarity">
    <text evidence="2 11">Belongs to the peptidase M4 family.</text>
</comment>
<comment type="caution">
    <text evidence="16">The sequence shown here is derived from an EMBL/GenBank/DDBJ whole genome shotgun (WGS) entry which is preliminary data.</text>
</comment>
<dbReference type="EMBL" id="JAMBQA010000001">
    <property type="protein sequence ID" value="MDG0844684.1"/>
    <property type="molecule type" value="Genomic_DNA"/>
</dbReference>
<evidence type="ECO:0000259" key="12">
    <source>
        <dbReference type="Pfam" id="PF01447"/>
    </source>
</evidence>